<feature type="chain" id="PRO_5001979985" evidence="6">
    <location>
        <begin position="21"/>
        <end position="1361"/>
    </location>
</feature>
<evidence type="ECO:0000313" key="8">
    <source>
        <dbReference type="EMBL" id="ELP84186.1"/>
    </source>
</evidence>
<keyword evidence="5" id="KW-0472">Membrane</keyword>
<name>A0A0A1TV69_ENTIV</name>
<dbReference type="PROSITE" id="PS00108">
    <property type="entry name" value="PROTEIN_KINASE_ST"/>
    <property type="match status" value="1"/>
</dbReference>
<dbReference type="InterPro" id="IPR011009">
    <property type="entry name" value="Kinase-like_dom_sf"/>
</dbReference>
<keyword evidence="1" id="KW-0723">Serine/threonine-protein kinase</keyword>
<sequence length="1361" mass="154928">MTLFIKFLVVVLTGGYQCDCTQINSSIKNGFIPTSCSNFPNTYSYCFNNNFNFDDYLNTFEDVYILQNIEFTNIGFKYWQNINATTLFENVSLIISSPLHFNKTLNIENGAVINVINNKPLFGVFSEAGYLNLTNPELNKPRIISWNSTYIHLNRNYRERLDFQILNPISNTKCFDVFSLNNQSNLDVGTTENHISSAMFEYSYNFTDGKGYLISNKKLIRFCPNGIQLDTNVICTLKKEMYTNDSPTTMESYFDYPHCPCNSDTTVNCKLKFSKTYNTYNMSDFDISNSELLVDRDIKVTNLKRVKQLTINNDTKLNISAHFDNTIFSFSFGVLTNGVYGDKYITDASLQYHTSSNTLECMGNFNYSISLIKEIQFFQIECPSTIEVLNLYENTSVVIVKSTSLYQINKIQFSQYGTSYTVMDNPSNNKILEGCILIELTKDKTICLLCGESYQLIDGKCLPVDEKCQIWNLNGICTLCVCGFVLNENHICISSDNCSIGTTTECYKCQNGYIRNNNNCYKEDRCVLSNEYLCLHCSEGNTEANCEACVDTNCQLCESEKCIFCDMGFVINSVGICESQNNGLTVGVSTIWCKNTFYIENESCTSCSNKYEHSQLCDKTRVVSCQPNYRQDEDGLCIATMCTNKTTIDQNGLCQTDIKSCVFIVNNKCVECENTFILNDNKSCIKTSHNNNSTNCISFNKYGCVSCAVGYYLLNAECNLCSENCTSCVESDTMCLSCKSGFYQGENYTCLPSTDLLSKCNKISTITNGCYQCKDGYYRVGMNCYECLLNCSACNTKDKCLTCNLTNYKTQSGKCLPQNNIVGCAVEVTQNGCKKCLDGYYNVNYNECEKCNDNCTTCTKHDKCTSCFENMVLYENGLCYDISFVSNCVAVSNSKCSRCTFWHSTNDNGTLCNKKAVWWVLFIVVLFVIIVMAAVITSIVFVVYFIEKKMRQKKIKKTATLFKMSRSNITFVSLDDDVVVNKTEISFGEDVDVNVQQRELLCVGNTSKHNMKIQITTKSATVEKYIFESNPKIVMLPSGEACEFEILLTLKCTTKMDESVVLVTNSFTKRNPNLKEMKITATSKLTTRLDPDELVEDKKLGEGSFGIVFKGMFRNNVVAIKKMKINTEDDSQKIEFDKEVEMLDKFRSEYIVHFYGAVFIPNKICMVTEFAQFGSLQDLMKHKRSDEVNMELRVKYIRDAAKGISYLHTNGILHRDIKPDNILIFSLDINEKVNAKLTDFGSARNVNMMMTNMTFTNGIGTPIYMAPEVLNKEHYKKPADVFSFAITMYEVFGWNYAYPKETFKFPWKIAEFVTLGKRLQKKDNIPEKLYQIIEKCWKQNPNERMTIIDLIDLIQKEYNIL</sequence>
<protein>
    <submittedName>
        <fullName evidence="8">Protein serine/threonine kinase, putative</fullName>
        <ecNumber evidence="8">2.7.11.25</ecNumber>
    </submittedName>
</protein>
<evidence type="ECO:0000256" key="2">
    <source>
        <dbReference type="ARBA" id="ARBA00022741"/>
    </source>
</evidence>
<dbReference type="InterPro" id="IPR009030">
    <property type="entry name" value="Growth_fac_rcpt_cys_sf"/>
</dbReference>
<dbReference type="GeneID" id="14883172"/>
<dbReference type="PANTHER" id="PTHR45756">
    <property type="entry name" value="PALMITOYLTRANSFERASE"/>
    <property type="match status" value="1"/>
</dbReference>
<dbReference type="Gene3D" id="3.30.200.20">
    <property type="entry name" value="Phosphorylase Kinase, domain 1"/>
    <property type="match status" value="1"/>
</dbReference>
<dbReference type="InterPro" id="IPR053215">
    <property type="entry name" value="TKL_Ser/Thr_kinase"/>
</dbReference>
<dbReference type="PROSITE" id="PS00107">
    <property type="entry name" value="PROTEIN_KINASE_ATP"/>
    <property type="match status" value="1"/>
</dbReference>
<dbReference type="SMART" id="SM00261">
    <property type="entry name" value="FU"/>
    <property type="match status" value="4"/>
</dbReference>
<dbReference type="InterPro" id="IPR017441">
    <property type="entry name" value="Protein_kinase_ATP_BS"/>
</dbReference>
<dbReference type="GO" id="GO:0004709">
    <property type="term" value="F:MAP kinase kinase kinase activity"/>
    <property type="evidence" value="ECO:0007669"/>
    <property type="project" value="UniProtKB-EC"/>
</dbReference>
<evidence type="ECO:0000313" key="9">
    <source>
        <dbReference type="Proteomes" id="UP000014680"/>
    </source>
</evidence>
<feature type="transmembrane region" description="Helical" evidence="5">
    <location>
        <begin position="916"/>
        <end position="946"/>
    </location>
</feature>
<keyword evidence="8" id="KW-0808">Transferase</keyword>
<evidence type="ECO:0000256" key="1">
    <source>
        <dbReference type="ARBA" id="ARBA00022527"/>
    </source>
</evidence>
<dbReference type="PRINTS" id="PR00109">
    <property type="entry name" value="TYRKINASE"/>
</dbReference>
<keyword evidence="5" id="KW-1133">Transmembrane helix</keyword>
<dbReference type="PANTHER" id="PTHR45756:SF1">
    <property type="entry name" value="PROTEIN KINASE DOMAIN CONTAINING PROTEIN"/>
    <property type="match status" value="1"/>
</dbReference>
<evidence type="ECO:0000259" key="7">
    <source>
        <dbReference type="PROSITE" id="PS50011"/>
    </source>
</evidence>
<dbReference type="VEuPathDB" id="AmoebaDB:EIN_258000"/>
<gene>
    <name evidence="8" type="ORF">EIN_258000</name>
</gene>
<evidence type="ECO:0000256" key="3">
    <source>
        <dbReference type="ARBA" id="ARBA00022840"/>
    </source>
</evidence>
<dbReference type="SMART" id="SM00220">
    <property type="entry name" value="S_TKc"/>
    <property type="match status" value="1"/>
</dbReference>
<dbReference type="CDD" id="cd13999">
    <property type="entry name" value="STKc_MAP3K-like"/>
    <property type="match status" value="1"/>
</dbReference>
<evidence type="ECO:0000256" key="5">
    <source>
        <dbReference type="SAM" id="Phobius"/>
    </source>
</evidence>
<feature type="domain" description="Protein kinase" evidence="7">
    <location>
        <begin position="1094"/>
        <end position="1361"/>
    </location>
</feature>
<evidence type="ECO:0000256" key="4">
    <source>
        <dbReference type="PROSITE-ProRule" id="PRU10141"/>
    </source>
</evidence>
<reference evidence="8 9" key="1">
    <citation type="submission" date="2012-10" db="EMBL/GenBank/DDBJ databases">
        <authorList>
            <person name="Zafar N."/>
            <person name="Inman J."/>
            <person name="Hall N."/>
            <person name="Lorenzi H."/>
            <person name="Caler E."/>
        </authorList>
    </citation>
    <scope>NUCLEOTIDE SEQUENCE [LARGE SCALE GENOMIC DNA]</scope>
    <source>
        <strain evidence="8 9">IP1</strain>
    </source>
</reference>
<keyword evidence="5" id="KW-0812">Transmembrane</keyword>
<dbReference type="InterPro" id="IPR008271">
    <property type="entry name" value="Ser/Thr_kinase_AS"/>
</dbReference>
<dbReference type="OrthoDB" id="300641at2759"/>
<dbReference type="InterPro" id="IPR006212">
    <property type="entry name" value="Furin_repeat"/>
</dbReference>
<dbReference type="EC" id="2.7.11.25" evidence="8"/>
<dbReference type="InterPro" id="IPR000719">
    <property type="entry name" value="Prot_kinase_dom"/>
</dbReference>
<keyword evidence="6" id="KW-0732">Signal</keyword>
<feature type="binding site" evidence="4">
    <location>
        <position position="1122"/>
    </location>
    <ligand>
        <name>ATP</name>
        <dbReference type="ChEBI" id="CHEBI:30616"/>
    </ligand>
</feature>
<dbReference type="RefSeq" id="XP_004183532.1">
    <property type="nucleotide sequence ID" value="XM_004183484.1"/>
</dbReference>
<keyword evidence="2 4" id="KW-0547">Nucleotide-binding</keyword>
<dbReference type="Proteomes" id="UP000014680">
    <property type="component" value="Unassembled WGS sequence"/>
</dbReference>
<dbReference type="GO" id="GO:0005524">
    <property type="term" value="F:ATP binding"/>
    <property type="evidence" value="ECO:0007669"/>
    <property type="project" value="UniProtKB-UniRule"/>
</dbReference>
<feature type="signal peptide" evidence="6">
    <location>
        <begin position="1"/>
        <end position="20"/>
    </location>
</feature>
<dbReference type="Gene3D" id="1.10.510.10">
    <property type="entry name" value="Transferase(Phosphotransferase) domain 1"/>
    <property type="match status" value="1"/>
</dbReference>
<evidence type="ECO:0000256" key="6">
    <source>
        <dbReference type="SAM" id="SignalP"/>
    </source>
</evidence>
<dbReference type="InterPro" id="IPR001245">
    <property type="entry name" value="Ser-Thr/Tyr_kinase_cat_dom"/>
</dbReference>
<dbReference type="EMBL" id="KB207142">
    <property type="protein sequence ID" value="ELP84186.1"/>
    <property type="molecule type" value="Genomic_DNA"/>
</dbReference>
<dbReference type="SUPFAM" id="SSF56112">
    <property type="entry name" value="Protein kinase-like (PK-like)"/>
    <property type="match status" value="1"/>
</dbReference>
<dbReference type="Gene3D" id="2.10.220.10">
    <property type="entry name" value="Hormone Receptor, Insulin-like Growth Factor Receptor 1, Chain A, domain 2"/>
    <property type="match status" value="1"/>
</dbReference>
<dbReference type="SUPFAM" id="SSF57184">
    <property type="entry name" value="Growth factor receptor domain"/>
    <property type="match status" value="3"/>
</dbReference>
<dbReference type="PROSITE" id="PS50011">
    <property type="entry name" value="PROTEIN_KINASE_DOM"/>
    <property type="match status" value="1"/>
</dbReference>
<proteinExistence type="predicted"/>
<keyword evidence="8" id="KW-0418">Kinase</keyword>
<keyword evidence="3 4" id="KW-0067">ATP-binding</keyword>
<organism evidence="8 9">
    <name type="scientific">Entamoeba invadens IP1</name>
    <dbReference type="NCBI Taxonomy" id="370355"/>
    <lineage>
        <taxon>Eukaryota</taxon>
        <taxon>Amoebozoa</taxon>
        <taxon>Evosea</taxon>
        <taxon>Archamoebae</taxon>
        <taxon>Mastigamoebida</taxon>
        <taxon>Entamoebidae</taxon>
        <taxon>Entamoeba</taxon>
    </lineage>
</organism>
<keyword evidence="9" id="KW-1185">Reference proteome</keyword>
<dbReference type="KEGG" id="eiv:EIN_258000"/>
<dbReference type="Pfam" id="PF07714">
    <property type="entry name" value="PK_Tyr_Ser-Thr"/>
    <property type="match status" value="1"/>
</dbReference>
<accession>A0A0A1TV69</accession>